<reference evidence="1" key="1">
    <citation type="journal article" date="2015" name="Nature">
        <title>Complex archaea that bridge the gap between prokaryotes and eukaryotes.</title>
        <authorList>
            <person name="Spang A."/>
            <person name="Saw J.H."/>
            <person name="Jorgensen S.L."/>
            <person name="Zaremba-Niedzwiedzka K."/>
            <person name="Martijn J."/>
            <person name="Lind A.E."/>
            <person name="van Eijk R."/>
            <person name="Schleper C."/>
            <person name="Guy L."/>
            <person name="Ettema T.J."/>
        </authorList>
    </citation>
    <scope>NUCLEOTIDE SEQUENCE</scope>
</reference>
<protein>
    <submittedName>
        <fullName evidence="1">Uncharacterized protein</fullName>
    </submittedName>
</protein>
<name>A0A0F9KAB4_9ZZZZ</name>
<organism evidence="1">
    <name type="scientific">marine sediment metagenome</name>
    <dbReference type="NCBI Taxonomy" id="412755"/>
    <lineage>
        <taxon>unclassified sequences</taxon>
        <taxon>metagenomes</taxon>
        <taxon>ecological metagenomes</taxon>
    </lineage>
</organism>
<dbReference type="AlphaFoldDB" id="A0A0F9KAB4"/>
<sequence>MPKPIKLEEHVYDGVDELRGK</sequence>
<accession>A0A0F9KAB4</accession>
<feature type="non-terminal residue" evidence="1">
    <location>
        <position position="21"/>
    </location>
</feature>
<comment type="caution">
    <text evidence="1">The sequence shown here is derived from an EMBL/GenBank/DDBJ whole genome shotgun (WGS) entry which is preliminary data.</text>
</comment>
<proteinExistence type="predicted"/>
<evidence type="ECO:0000313" key="1">
    <source>
        <dbReference type="EMBL" id="KKM08098.1"/>
    </source>
</evidence>
<dbReference type="EMBL" id="LAZR01015625">
    <property type="protein sequence ID" value="KKM08098.1"/>
    <property type="molecule type" value="Genomic_DNA"/>
</dbReference>
<gene>
    <name evidence="1" type="ORF">LCGC14_1727240</name>
</gene>